<organism evidence="1 2">
    <name type="scientific">Pristionchus fissidentatus</name>
    <dbReference type="NCBI Taxonomy" id="1538716"/>
    <lineage>
        <taxon>Eukaryota</taxon>
        <taxon>Metazoa</taxon>
        <taxon>Ecdysozoa</taxon>
        <taxon>Nematoda</taxon>
        <taxon>Chromadorea</taxon>
        <taxon>Rhabditida</taxon>
        <taxon>Rhabditina</taxon>
        <taxon>Diplogasteromorpha</taxon>
        <taxon>Diplogasteroidea</taxon>
        <taxon>Neodiplogasteridae</taxon>
        <taxon>Pristionchus</taxon>
    </lineage>
</organism>
<evidence type="ECO:0000313" key="1">
    <source>
        <dbReference type="EMBL" id="GMT31019.1"/>
    </source>
</evidence>
<evidence type="ECO:0000313" key="2">
    <source>
        <dbReference type="Proteomes" id="UP001432322"/>
    </source>
</evidence>
<dbReference type="AlphaFoldDB" id="A0AAV5WJW6"/>
<proteinExistence type="predicted"/>
<comment type="caution">
    <text evidence="1">The sequence shown here is derived from an EMBL/GenBank/DDBJ whole genome shotgun (WGS) entry which is preliminary data.</text>
</comment>
<dbReference type="Proteomes" id="UP001432322">
    <property type="component" value="Unassembled WGS sequence"/>
</dbReference>
<accession>A0AAV5WJW6</accession>
<name>A0AAV5WJW6_9BILA</name>
<feature type="non-terminal residue" evidence="1">
    <location>
        <position position="1"/>
    </location>
</feature>
<dbReference type="EMBL" id="BTSY01000005">
    <property type="protein sequence ID" value="GMT31019.1"/>
    <property type="molecule type" value="Genomic_DNA"/>
</dbReference>
<reference evidence="1" key="1">
    <citation type="submission" date="2023-10" db="EMBL/GenBank/DDBJ databases">
        <title>Genome assembly of Pristionchus species.</title>
        <authorList>
            <person name="Yoshida K."/>
            <person name="Sommer R.J."/>
        </authorList>
    </citation>
    <scope>NUCLEOTIDE SEQUENCE</scope>
    <source>
        <strain evidence="1">RS5133</strain>
    </source>
</reference>
<keyword evidence="2" id="KW-1185">Reference proteome</keyword>
<gene>
    <name evidence="1" type="ORF">PFISCL1PPCAC_22316</name>
</gene>
<protein>
    <submittedName>
        <fullName evidence="1">Uncharacterized protein</fullName>
    </submittedName>
</protein>
<sequence>LIIQVAGDVKAEFKCSRYCEHSIATSLIVSQIFHRRDLNQQENVLKWANDRESSLANQIFTDKFLREFLTNKKDVSIDSLCEEVTAIGLRAVWEDLVGGKRVYFVIPVKVCAADFGRFGITSTSFFRC</sequence>